<reference evidence="1" key="1">
    <citation type="submission" date="2020-11" db="EMBL/GenBank/DDBJ databases">
        <authorList>
            <consortium name="DOE Joint Genome Institute"/>
            <person name="Ahrendt S."/>
            <person name="Riley R."/>
            <person name="Andreopoulos W."/>
            <person name="Labutti K."/>
            <person name="Pangilinan J."/>
            <person name="Ruiz-Duenas F.J."/>
            <person name="Barrasa J.M."/>
            <person name="Sanchez-Garcia M."/>
            <person name="Camarero S."/>
            <person name="Miyauchi S."/>
            <person name="Serrano A."/>
            <person name="Linde D."/>
            <person name="Babiker R."/>
            <person name="Drula E."/>
            <person name="Ayuso-Fernandez I."/>
            <person name="Pacheco R."/>
            <person name="Padilla G."/>
            <person name="Ferreira P."/>
            <person name="Barriuso J."/>
            <person name="Kellner H."/>
            <person name="Castanera R."/>
            <person name="Alfaro M."/>
            <person name="Ramirez L."/>
            <person name="Pisabarro A.G."/>
            <person name="Kuo A."/>
            <person name="Tritt A."/>
            <person name="Lipzen A."/>
            <person name="He G."/>
            <person name="Yan M."/>
            <person name="Ng V."/>
            <person name="Cullen D."/>
            <person name="Martin F."/>
            <person name="Rosso M.-N."/>
            <person name="Henrissat B."/>
            <person name="Hibbett D."/>
            <person name="Martinez A.T."/>
            <person name="Grigoriev I.V."/>
        </authorList>
    </citation>
    <scope>NUCLEOTIDE SEQUENCE</scope>
    <source>
        <strain evidence="1">CBS 247.69</strain>
    </source>
</reference>
<dbReference type="Gene3D" id="3.80.10.10">
    <property type="entry name" value="Ribonuclease Inhibitor"/>
    <property type="match status" value="1"/>
</dbReference>
<keyword evidence="2" id="KW-1185">Reference proteome</keyword>
<comment type="caution">
    <text evidence="1">The sequence shown here is derived from an EMBL/GenBank/DDBJ whole genome shotgun (WGS) entry which is preliminary data.</text>
</comment>
<dbReference type="OrthoDB" id="2269034at2759"/>
<organism evidence="1 2">
    <name type="scientific">Collybia nuda</name>
    <dbReference type="NCBI Taxonomy" id="64659"/>
    <lineage>
        <taxon>Eukaryota</taxon>
        <taxon>Fungi</taxon>
        <taxon>Dikarya</taxon>
        <taxon>Basidiomycota</taxon>
        <taxon>Agaricomycotina</taxon>
        <taxon>Agaricomycetes</taxon>
        <taxon>Agaricomycetidae</taxon>
        <taxon>Agaricales</taxon>
        <taxon>Tricholomatineae</taxon>
        <taxon>Clitocybaceae</taxon>
        <taxon>Collybia</taxon>
    </lineage>
</organism>
<evidence type="ECO:0000313" key="2">
    <source>
        <dbReference type="Proteomes" id="UP000807353"/>
    </source>
</evidence>
<dbReference type="InterPro" id="IPR032675">
    <property type="entry name" value="LRR_dom_sf"/>
</dbReference>
<proteinExistence type="predicted"/>
<dbReference type="AlphaFoldDB" id="A0A9P5Y3L6"/>
<evidence type="ECO:0008006" key="3">
    <source>
        <dbReference type="Google" id="ProtNLM"/>
    </source>
</evidence>
<name>A0A9P5Y3L6_9AGAR</name>
<evidence type="ECO:0000313" key="1">
    <source>
        <dbReference type="EMBL" id="KAF9461652.1"/>
    </source>
</evidence>
<dbReference type="Proteomes" id="UP000807353">
    <property type="component" value="Unassembled WGS sequence"/>
</dbReference>
<dbReference type="EMBL" id="MU150281">
    <property type="protein sequence ID" value="KAF9461652.1"/>
    <property type="molecule type" value="Genomic_DNA"/>
</dbReference>
<protein>
    <recommendedName>
        <fullName evidence="3">F-box domain-containing protein</fullName>
    </recommendedName>
</protein>
<gene>
    <name evidence="1" type="ORF">BDZ94DRAFT_803524</name>
</gene>
<accession>A0A9P5Y3L6</accession>
<sequence length="464" mass="51949">MKHCLEDLNIENLNIEMLHTQTGSGSPTKHVDEGFEYVRRVAPWETPQKHVPPEILGKIFVHCLDGEAVFIPPKASPSMPWLLGQICSRWRTIALEEHQLWDNVVIASCKFFPRLALEEVIRRSGESRIINLNHVPGEYFKIILPTLRRHCNRFQSLEIEITRPTATLLSEMCLFDRLESLEIHYGHALHTPNSDDPSRTEFSAPPSLRKLILSSDISDHLPLNNTRINPAAPFWERLTYLEVKNNTCVPIFTMLHILGQCKALVECSLLLCDDSGSIRDESERVTVPSLQLITAQSVDPILTDFFASLNLPSLRILKMVGLSEPWPQHEILALIDRSGCNLEGFYNADFTMPPECVMPLIRAMPCVAHVSLDTDAPIPCSTIDTIISENLLPYLVFVTAWFDSSHAALKLVETTWARSVSPGGGIRDGVLYIDSADIRADEEACRVLKRVVSQSGGSLGISVC</sequence>